<protein>
    <submittedName>
        <fullName evidence="9">Iron ABC transporter permease</fullName>
    </submittedName>
</protein>
<dbReference type="GO" id="GO:0033214">
    <property type="term" value="P:siderophore-iron import into cell"/>
    <property type="evidence" value="ECO:0007669"/>
    <property type="project" value="TreeGrafter"/>
</dbReference>
<feature type="transmembrane region" description="Helical" evidence="8">
    <location>
        <begin position="126"/>
        <end position="147"/>
    </location>
</feature>
<organism evidence="9 10">
    <name type="scientific">Phototrophicus methaneseepsis</name>
    <dbReference type="NCBI Taxonomy" id="2710758"/>
    <lineage>
        <taxon>Bacteria</taxon>
        <taxon>Bacillati</taxon>
        <taxon>Chloroflexota</taxon>
        <taxon>Candidatus Thermofontia</taxon>
        <taxon>Phototrophicales</taxon>
        <taxon>Phototrophicaceae</taxon>
        <taxon>Phototrophicus</taxon>
    </lineage>
</organism>
<keyword evidence="5 8" id="KW-0812">Transmembrane</keyword>
<dbReference type="InterPro" id="IPR037294">
    <property type="entry name" value="ABC_BtuC-like"/>
</dbReference>
<keyword evidence="3" id="KW-0813">Transport</keyword>
<dbReference type="Gene3D" id="1.10.3470.10">
    <property type="entry name" value="ABC transporter involved in vitamin B12 uptake, BtuC"/>
    <property type="match status" value="1"/>
</dbReference>
<evidence type="ECO:0000256" key="6">
    <source>
        <dbReference type="ARBA" id="ARBA00022989"/>
    </source>
</evidence>
<keyword evidence="7 8" id="KW-0472">Membrane</keyword>
<accession>A0A7S8EE50</accession>
<dbReference type="CDD" id="cd06550">
    <property type="entry name" value="TM_ABC_iron-siderophores_like"/>
    <property type="match status" value="1"/>
</dbReference>
<keyword evidence="4" id="KW-1003">Cell membrane</keyword>
<feature type="transmembrane region" description="Helical" evidence="8">
    <location>
        <begin position="6"/>
        <end position="28"/>
    </location>
</feature>
<feature type="transmembrane region" description="Helical" evidence="8">
    <location>
        <begin position="94"/>
        <end position="119"/>
    </location>
</feature>
<dbReference type="GO" id="GO:0022857">
    <property type="term" value="F:transmembrane transporter activity"/>
    <property type="evidence" value="ECO:0007669"/>
    <property type="project" value="InterPro"/>
</dbReference>
<feature type="transmembrane region" description="Helical" evidence="8">
    <location>
        <begin position="245"/>
        <end position="275"/>
    </location>
</feature>
<dbReference type="RefSeq" id="WP_195173334.1">
    <property type="nucleotide sequence ID" value="NZ_CP062983.1"/>
</dbReference>
<dbReference type="InterPro" id="IPR000522">
    <property type="entry name" value="ABC_transptr_permease_BtuC"/>
</dbReference>
<gene>
    <name evidence="9" type="ORF">G4Y79_21625</name>
</gene>
<feature type="transmembrane region" description="Helical" evidence="8">
    <location>
        <begin position="287"/>
        <end position="307"/>
    </location>
</feature>
<feature type="transmembrane region" description="Helical" evidence="8">
    <location>
        <begin position="61"/>
        <end position="82"/>
    </location>
</feature>
<feature type="transmembrane region" description="Helical" evidence="8">
    <location>
        <begin position="313"/>
        <end position="335"/>
    </location>
</feature>
<evidence type="ECO:0000256" key="8">
    <source>
        <dbReference type="SAM" id="Phobius"/>
    </source>
</evidence>
<keyword evidence="10" id="KW-1185">Reference proteome</keyword>
<name>A0A7S8EE50_9CHLR</name>
<feature type="transmembrane region" description="Helical" evidence="8">
    <location>
        <begin position="191"/>
        <end position="217"/>
    </location>
</feature>
<evidence type="ECO:0000256" key="5">
    <source>
        <dbReference type="ARBA" id="ARBA00022692"/>
    </source>
</evidence>
<dbReference type="PANTHER" id="PTHR30472:SF41">
    <property type="entry name" value="TRANSPORT SYSTEM PERMEASE PROTEIN"/>
    <property type="match status" value="1"/>
</dbReference>
<dbReference type="Pfam" id="PF01032">
    <property type="entry name" value="FecCD"/>
    <property type="match status" value="1"/>
</dbReference>
<dbReference type="GO" id="GO:0005886">
    <property type="term" value="C:plasma membrane"/>
    <property type="evidence" value="ECO:0007669"/>
    <property type="project" value="UniProtKB-SubCell"/>
</dbReference>
<dbReference type="SUPFAM" id="SSF81345">
    <property type="entry name" value="ABC transporter involved in vitamin B12 uptake, BtuC"/>
    <property type="match status" value="1"/>
</dbReference>
<keyword evidence="6 8" id="KW-1133">Transmembrane helix</keyword>
<proteinExistence type="inferred from homology"/>
<sequence length="346" mass="35853">MGVRPWLLTGLVALTIGVFLLVVAIGSVQIPLDQVIRVLLGGEADSRAWTNIILKIRLPKALTALLAGAALSVSGLMMQTFFRNPLAGPFVLGISSGASLGVALVVLSVGTVGSALMAGFGFTGDLMLTVAATLGAAGTMLCVLIVARRVESGTTLLILGMMFGYMTSALVSLLLYFAVPERIQAYINWTFGTFGGVTWDQMPILAGGILIALGLAFTQAKSLNALLLGESYARSLGLNLRMARIAIISATGILAGIVTAFCGPIGFVGIAVPHLCRALFNTSDHRLLVPASAFMGGIVAMLAALIAEVPGNNLVLPLNAVTAFIGAPVVMVVILRQRNMARSFGA</sequence>
<evidence type="ECO:0000313" key="9">
    <source>
        <dbReference type="EMBL" id="QPC85271.1"/>
    </source>
</evidence>
<dbReference type="PANTHER" id="PTHR30472">
    <property type="entry name" value="FERRIC ENTEROBACTIN TRANSPORT SYSTEM PERMEASE PROTEIN"/>
    <property type="match status" value="1"/>
</dbReference>
<evidence type="ECO:0000256" key="7">
    <source>
        <dbReference type="ARBA" id="ARBA00023136"/>
    </source>
</evidence>
<reference evidence="9 10" key="1">
    <citation type="submission" date="2020-02" db="EMBL/GenBank/DDBJ databases">
        <authorList>
            <person name="Zheng R.K."/>
            <person name="Sun C.M."/>
        </authorList>
    </citation>
    <scope>NUCLEOTIDE SEQUENCE [LARGE SCALE GENOMIC DNA]</scope>
    <source>
        <strain evidence="10">rifampicinis</strain>
    </source>
</reference>
<evidence type="ECO:0000256" key="3">
    <source>
        <dbReference type="ARBA" id="ARBA00022448"/>
    </source>
</evidence>
<evidence type="ECO:0000256" key="1">
    <source>
        <dbReference type="ARBA" id="ARBA00004651"/>
    </source>
</evidence>
<comment type="similarity">
    <text evidence="2">Belongs to the binding-protein-dependent transport system permease family. FecCD subfamily.</text>
</comment>
<comment type="subcellular location">
    <subcellularLocation>
        <location evidence="1">Cell membrane</location>
        <topology evidence="1">Multi-pass membrane protein</topology>
    </subcellularLocation>
</comment>
<dbReference type="AlphaFoldDB" id="A0A7S8EE50"/>
<feature type="transmembrane region" description="Helical" evidence="8">
    <location>
        <begin position="153"/>
        <end position="179"/>
    </location>
</feature>
<evidence type="ECO:0000256" key="4">
    <source>
        <dbReference type="ARBA" id="ARBA00022475"/>
    </source>
</evidence>
<evidence type="ECO:0000313" key="10">
    <source>
        <dbReference type="Proteomes" id="UP000594468"/>
    </source>
</evidence>
<evidence type="ECO:0000256" key="2">
    <source>
        <dbReference type="ARBA" id="ARBA00007935"/>
    </source>
</evidence>
<dbReference type="Proteomes" id="UP000594468">
    <property type="component" value="Chromosome"/>
</dbReference>
<dbReference type="KEGG" id="pmet:G4Y79_21625"/>
<dbReference type="EMBL" id="CP062983">
    <property type="protein sequence ID" value="QPC85271.1"/>
    <property type="molecule type" value="Genomic_DNA"/>
</dbReference>